<accession>A0A6I6D816</accession>
<dbReference type="SUPFAM" id="SSF55383">
    <property type="entry name" value="Copper amine oxidase, domain N"/>
    <property type="match status" value="1"/>
</dbReference>
<organism evidence="6 7">
    <name type="scientific">Candidatus Syntrophocurvum alkaliphilum</name>
    <dbReference type="NCBI Taxonomy" id="2293317"/>
    <lineage>
        <taxon>Bacteria</taxon>
        <taxon>Bacillati</taxon>
        <taxon>Bacillota</taxon>
        <taxon>Clostridia</taxon>
        <taxon>Eubacteriales</taxon>
        <taxon>Syntrophomonadaceae</taxon>
        <taxon>Candidatus Syntrophocurvum</taxon>
    </lineage>
</organism>
<comment type="similarity">
    <text evidence="4">Belongs to the glycosyl hydrolase 18 family.</text>
</comment>
<dbReference type="GO" id="GO:0004553">
    <property type="term" value="F:hydrolase activity, hydrolyzing O-glycosyl compounds"/>
    <property type="evidence" value="ECO:0007669"/>
    <property type="project" value="InterPro"/>
</dbReference>
<dbReference type="OrthoDB" id="9769314at2"/>
<keyword evidence="7" id="KW-1185">Reference proteome</keyword>
<proteinExistence type="inferred from homology"/>
<dbReference type="InterPro" id="IPR029070">
    <property type="entry name" value="Chitinase_insertion_sf"/>
</dbReference>
<protein>
    <submittedName>
        <fullName evidence="6">Peptidoglycan hydrolase YvbX, NOT involved in spore germination</fullName>
    </submittedName>
</protein>
<dbReference type="AlphaFoldDB" id="A0A6I6D816"/>
<dbReference type="Proteomes" id="UP000426444">
    <property type="component" value="Chromosome"/>
</dbReference>
<evidence type="ECO:0000313" key="6">
    <source>
        <dbReference type="EMBL" id="QGT98747.1"/>
    </source>
</evidence>
<dbReference type="PANTHER" id="PTHR46066">
    <property type="entry name" value="CHITINASE DOMAIN-CONTAINING PROTEIN 1 FAMILY MEMBER"/>
    <property type="match status" value="1"/>
</dbReference>
<dbReference type="PANTHER" id="PTHR46066:SF2">
    <property type="entry name" value="CHITINASE DOMAIN-CONTAINING PROTEIN 1"/>
    <property type="match status" value="1"/>
</dbReference>
<name>A0A6I6D816_9FIRM</name>
<dbReference type="SMART" id="SM00636">
    <property type="entry name" value="Glyco_18"/>
    <property type="match status" value="1"/>
</dbReference>
<reference evidence="7" key="1">
    <citation type="journal article" date="2019" name="Microbiology">
        <title>Complete Genome Sequence of an Uncultured Bacterium of the Candidate Phylum Bipolaricaulota.</title>
        <authorList>
            <person name="Kadnikov V.V."/>
            <person name="Mardanov A.V."/>
            <person name="Beletsky A.V."/>
            <person name="Frank Y.A."/>
            <person name="Karnachuk O.V."/>
            <person name="Ravin N.V."/>
        </authorList>
    </citation>
    <scope>NUCLEOTIDE SEQUENCE [LARGE SCALE GENOMIC DNA]</scope>
</reference>
<evidence type="ECO:0000259" key="5">
    <source>
        <dbReference type="PROSITE" id="PS51910"/>
    </source>
</evidence>
<dbReference type="InterPro" id="IPR001223">
    <property type="entry name" value="Glyco_hydro18_cat"/>
</dbReference>
<keyword evidence="1 3" id="KW-0378">Hydrolase</keyword>
<dbReference type="GO" id="GO:0005975">
    <property type="term" value="P:carbohydrate metabolic process"/>
    <property type="evidence" value="ECO:0007669"/>
    <property type="project" value="InterPro"/>
</dbReference>
<evidence type="ECO:0000256" key="2">
    <source>
        <dbReference type="ARBA" id="ARBA00023295"/>
    </source>
</evidence>
<dbReference type="Pfam" id="PF07833">
    <property type="entry name" value="Cu_amine_oxidN1"/>
    <property type="match status" value="1"/>
</dbReference>
<dbReference type="InterPro" id="IPR011583">
    <property type="entry name" value="Chitinase_II/V-like_cat"/>
</dbReference>
<evidence type="ECO:0000256" key="1">
    <source>
        <dbReference type="ARBA" id="ARBA00022801"/>
    </source>
</evidence>
<dbReference type="PROSITE" id="PS01095">
    <property type="entry name" value="GH18_1"/>
    <property type="match status" value="1"/>
</dbReference>
<dbReference type="EMBL" id="CP046457">
    <property type="protein sequence ID" value="QGT98747.1"/>
    <property type="molecule type" value="Genomic_DNA"/>
</dbReference>
<dbReference type="GO" id="GO:0008061">
    <property type="term" value="F:chitin binding"/>
    <property type="evidence" value="ECO:0007669"/>
    <property type="project" value="InterPro"/>
</dbReference>
<dbReference type="InterPro" id="IPR001579">
    <property type="entry name" value="Glyco_hydro_18_chit_AS"/>
</dbReference>
<dbReference type="InterPro" id="IPR012854">
    <property type="entry name" value="Cu_amine_oxidase-like_N"/>
</dbReference>
<evidence type="ECO:0000313" key="7">
    <source>
        <dbReference type="Proteomes" id="UP000426444"/>
    </source>
</evidence>
<dbReference type="InterPro" id="IPR036582">
    <property type="entry name" value="Mao_N_sf"/>
</dbReference>
<dbReference type="Pfam" id="PF00704">
    <property type="entry name" value="Glyco_hydro_18"/>
    <property type="match status" value="1"/>
</dbReference>
<dbReference type="Gene3D" id="3.20.20.80">
    <property type="entry name" value="Glycosidases"/>
    <property type="match status" value="1"/>
</dbReference>
<evidence type="ECO:0000256" key="4">
    <source>
        <dbReference type="RuleBase" id="RU004453"/>
    </source>
</evidence>
<sequence>MRKKVSLLLILSLVLLSFAITGFINPGPSININGEQRSYDLPNHIVDNRTMVPVRFFVEDKVFDGKIEWNNELRKVDIQLQDTIIELIVDNKNAKVNGKTINLDVAPYIFQNRTYVPLRFISEAVEAEVGWNDSKREVTIDFENKSNNPMVFAYYYFRAFEEYKENAHLFTDVAFRWLETNGRGDLFYEYQDDYEEILQFSHEQGINTHASVMLFDPDQLNQLLRSPENRARLINNLIQEVQSYNYDGVNIDFEFLKPEDAPYLNIFLEELKYRLPADKTLSVAVFGRTANDRWPIGYDYQRIGEIADLVAVMSYDYRYRTSEPGPVAPLWWVAENISYFSSIMPEEKILIGLATYGYDWGAGQPRANVVSANSMTELRSQYYITEHFSEEHYSPYFTYRDHNNVSRQIWMENERSLQAKYDLVMDNDLAGVMFWRIGTGFTDLYNMLEKN</sequence>
<dbReference type="RefSeq" id="WP_156202711.1">
    <property type="nucleotide sequence ID" value="NZ_CP046457.1"/>
</dbReference>
<gene>
    <name evidence="6" type="ORF">SYNTR_0154</name>
</gene>
<feature type="domain" description="GH18" evidence="5">
    <location>
        <begin position="149"/>
        <end position="451"/>
    </location>
</feature>
<dbReference type="InterPro" id="IPR017853">
    <property type="entry name" value="GH"/>
</dbReference>
<keyword evidence="2 3" id="KW-0326">Glycosidase</keyword>
<dbReference type="SUPFAM" id="SSF51445">
    <property type="entry name" value="(Trans)glycosidases"/>
    <property type="match status" value="1"/>
</dbReference>
<evidence type="ECO:0000256" key="3">
    <source>
        <dbReference type="RuleBase" id="RU000489"/>
    </source>
</evidence>
<dbReference type="KEGG" id="salq:SYNTR_0154"/>
<dbReference type="Gene3D" id="3.30.457.10">
    <property type="entry name" value="Copper amine oxidase-like, N-terminal domain"/>
    <property type="match status" value="1"/>
</dbReference>
<dbReference type="Gene3D" id="3.10.50.10">
    <property type="match status" value="1"/>
</dbReference>
<dbReference type="PROSITE" id="PS51910">
    <property type="entry name" value="GH18_2"/>
    <property type="match status" value="1"/>
</dbReference>